<evidence type="ECO:0000313" key="3">
    <source>
        <dbReference type="Proteomes" id="UP001239462"/>
    </source>
</evidence>
<keyword evidence="1" id="KW-0812">Transmembrane</keyword>
<dbReference type="PANTHER" id="PTHR30012">
    <property type="entry name" value="GENERAL SECRETION PATHWAY PROTEIN"/>
    <property type="match status" value="1"/>
</dbReference>
<name>A0ABT7PSI2_9BACT</name>
<keyword evidence="3" id="KW-1185">Reference proteome</keyword>
<dbReference type="PANTHER" id="PTHR30012:SF0">
    <property type="entry name" value="TYPE II SECRETION SYSTEM PROTEIN F-RELATED"/>
    <property type="match status" value="1"/>
</dbReference>
<sequence length="353" mass="39684">MMRSIRRLLPDGIIGPPTESKRRSLLRLLLVASSRSIPTSVVTLNLASEYRDRYGHKLERLAVWLKANSSLGAALTHTPGVLSENDSLLIRCGSEVASDESVVRFILEQDDASGLVRSQSRINQAIGYTIALLLISLLTITFLTLFILPTIIQIFEEFALELPPAMLLLVQASRELGWLWPVFVAISMVMVLSLMFEDVRRNLADRIPFRWLPGRREQECAGLLRLFAFPTEHGLPLADTITSAALHHPNRSLRRKLLEVRSRSNSDSECFNSLAGIGMIGTDHALSLARIDDHQIRSWALLQLASQVETRTRFRRDRVIRVAQYLPVLIVAIPIAWCVIAIFQTLTQLIHSL</sequence>
<dbReference type="RefSeq" id="WP_289167134.1">
    <property type="nucleotide sequence ID" value="NZ_JASZZN010000031.1"/>
</dbReference>
<comment type="caution">
    <text evidence="2">The sequence shown here is derived from an EMBL/GenBank/DDBJ whole genome shotgun (WGS) entry which is preliminary data.</text>
</comment>
<keyword evidence="1" id="KW-1133">Transmembrane helix</keyword>
<keyword evidence="1" id="KW-0472">Membrane</keyword>
<gene>
    <name evidence="2" type="ORF">QTN89_26745</name>
</gene>
<evidence type="ECO:0008006" key="4">
    <source>
        <dbReference type="Google" id="ProtNLM"/>
    </source>
</evidence>
<dbReference type="InterPro" id="IPR003004">
    <property type="entry name" value="GspF/PilC"/>
</dbReference>
<accession>A0ABT7PSI2</accession>
<proteinExistence type="predicted"/>
<dbReference type="EMBL" id="JASZZN010000031">
    <property type="protein sequence ID" value="MDM4019081.1"/>
    <property type="molecule type" value="Genomic_DNA"/>
</dbReference>
<reference evidence="2 3" key="1">
    <citation type="submission" date="2023-06" db="EMBL/GenBank/DDBJ databases">
        <title>Roseiconus lacunae JC819 isolated from Gulf of Mannar region, Tamil Nadu.</title>
        <authorList>
            <person name="Pk S."/>
            <person name="Ch S."/>
            <person name="Ch V.R."/>
        </authorList>
    </citation>
    <scope>NUCLEOTIDE SEQUENCE [LARGE SCALE GENOMIC DNA]</scope>
    <source>
        <strain evidence="2 3">JC819</strain>
    </source>
</reference>
<protein>
    <recommendedName>
        <fullName evidence="4">Type II secretion system protein GspF domain-containing protein</fullName>
    </recommendedName>
</protein>
<organism evidence="2 3">
    <name type="scientific">Roseiconus lacunae</name>
    <dbReference type="NCBI Taxonomy" id="2605694"/>
    <lineage>
        <taxon>Bacteria</taxon>
        <taxon>Pseudomonadati</taxon>
        <taxon>Planctomycetota</taxon>
        <taxon>Planctomycetia</taxon>
        <taxon>Pirellulales</taxon>
        <taxon>Pirellulaceae</taxon>
        <taxon>Roseiconus</taxon>
    </lineage>
</organism>
<evidence type="ECO:0000256" key="1">
    <source>
        <dbReference type="SAM" id="Phobius"/>
    </source>
</evidence>
<feature type="transmembrane region" description="Helical" evidence="1">
    <location>
        <begin position="175"/>
        <end position="196"/>
    </location>
</feature>
<evidence type="ECO:0000313" key="2">
    <source>
        <dbReference type="EMBL" id="MDM4019081.1"/>
    </source>
</evidence>
<dbReference type="Proteomes" id="UP001239462">
    <property type="component" value="Unassembled WGS sequence"/>
</dbReference>
<feature type="transmembrane region" description="Helical" evidence="1">
    <location>
        <begin position="322"/>
        <end position="343"/>
    </location>
</feature>
<feature type="transmembrane region" description="Helical" evidence="1">
    <location>
        <begin position="125"/>
        <end position="155"/>
    </location>
</feature>